<dbReference type="EMBL" id="LAZR01000142">
    <property type="protein sequence ID" value="KKN86963.1"/>
    <property type="molecule type" value="Genomic_DNA"/>
</dbReference>
<reference evidence="1" key="1">
    <citation type="journal article" date="2015" name="Nature">
        <title>Complex archaea that bridge the gap between prokaryotes and eukaryotes.</title>
        <authorList>
            <person name="Spang A."/>
            <person name="Saw J.H."/>
            <person name="Jorgensen S.L."/>
            <person name="Zaremba-Niedzwiedzka K."/>
            <person name="Martijn J."/>
            <person name="Lind A.E."/>
            <person name="van Eijk R."/>
            <person name="Schleper C."/>
            <person name="Guy L."/>
            <person name="Ettema T.J."/>
        </authorList>
    </citation>
    <scope>NUCLEOTIDE SEQUENCE</scope>
</reference>
<evidence type="ECO:0000313" key="1">
    <source>
        <dbReference type="EMBL" id="KKN86963.1"/>
    </source>
</evidence>
<comment type="caution">
    <text evidence="1">The sequence shown here is derived from an EMBL/GenBank/DDBJ whole genome shotgun (WGS) entry which is preliminary data.</text>
</comment>
<name>A0A0F9X5W0_9ZZZZ</name>
<accession>A0A0F9X5W0</accession>
<sequence length="137" mass="16003">METEEDKTIFVTDDTFVREGGILDETDIEIMKSARSGEGIVEIKNAEQWMALAQGLSDAFDYYREQARKLMTQQQAQLVRRLRVDEHCSWRTVARSCSQQNWLWEPWEPASSQPMGMALCERAAQFFGENYRETPWN</sequence>
<gene>
    <name evidence="1" type="ORF">LCGC14_0262320</name>
</gene>
<organism evidence="1">
    <name type="scientific">marine sediment metagenome</name>
    <dbReference type="NCBI Taxonomy" id="412755"/>
    <lineage>
        <taxon>unclassified sequences</taxon>
        <taxon>metagenomes</taxon>
        <taxon>ecological metagenomes</taxon>
    </lineage>
</organism>
<dbReference type="AlphaFoldDB" id="A0A0F9X5W0"/>
<proteinExistence type="predicted"/>
<protein>
    <submittedName>
        <fullName evidence="1">Uncharacterized protein</fullName>
    </submittedName>
</protein>